<sequence>MNYDIISRVLEFCSHDYILLSHCALVNSQFNLAASKLLYCFVTISPKFNPQAVLNLRDPGAIPKGSNFTSAFLPRYAPFVRVLEVSGHISPRPPPRNTLSEKIATALPTFTNLTSVIFTPVTYHEDLFAASIPILHNLSYLTELTVNASCTDDDHAPAIVQTTRLRRLSLKSPGRTILNLLPEWLGRLSPNLIELHLQDNCGSVTPGVLKVILPHVEHSLEAFALGLSYSLMNDDVYTFLDHLPHLKRLQLRYYWQLRPPKHQPTLSGLRSFSATYLAMHTRKEVDDFDKWVRRAISRSPALHVLSLLCEADEDDRVTYISHDALADHLVKKHADTLRVLDFSNAFLGVEALKEVLRVCTRLEVLAIQSGKESLDVLLTHVSSMKSRLRSISLNICNAPRNYQVDQVIIDDILRKGQPTLRRLAVDDTVWEATWFTSTEGQTSLIVQQAEDQTCSKM</sequence>
<protein>
    <recommendedName>
        <fullName evidence="3">F-box domain-containing protein</fullName>
    </recommendedName>
</protein>
<evidence type="ECO:0000313" key="2">
    <source>
        <dbReference type="Proteomes" id="UP000521872"/>
    </source>
</evidence>
<name>A0A8H4QJV8_9AGAR</name>
<dbReference type="EMBL" id="JAACJL010000057">
    <property type="protein sequence ID" value="KAF4612409.1"/>
    <property type="molecule type" value="Genomic_DNA"/>
</dbReference>
<dbReference type="AlphaFoldDB" id="A0A8H4QJV8"/>
<dbReference type="Gene3D" id="3.80.10.10">
    <property type="entry name" value="Ribonuclease Inhibitor"/>
    <property type="match status" value="1"/>
</dbReference>
<dbReference type="Proteomes" id="UP000521872">
    <property type="component" value="Unassembled WGS sequence"/>
</dbReference>
<accession>A0A8H4QJV8</accession>
<comment type="caution">
    <text evidence="1">The sequence shown here is derived from an EMBL/GenBank/DDBJ whole genome shotgun (WGS) entry which is preliminary data.</text>
</comment>
<evidence type="ECO:0008006" key="3">
    <source>
        <dbReference type="Google" id="ProtNLM"/>
    </source>
</evidence>
<keyword evidence="2" id="KW-1185">Reference proteome</keyword>
<proteinExistence type="predicted"/>
<evidence type="ECO:0000313" key="1">
    <source>
        <dbReference type="EMBL" id="KAF4612409.1"/>
    </source>
</evidence>
<organism evidence="1 2">
    <name type="scientific">Agrocybe pediades</name>
    <dbReference type="NCBI Taxonomy" id="84607"/>
    <lineage>
        <taxon>Eukaryota</taxon>
        <taxon>Fungi</taxon>
        <taxon>Dikarya</taxon>
        <taxon>Basidiomycota</taxon>
        <taxon>Agaricomycotina</taxon>
        <taxon>Agaricomycetes</taxon>
        <taxon>Agaricomycetidae</taxon>
        <taxon>Agaricales</taxon>
        <taxon>Agaricineae</taxon>
        <taxon>Strophariaceae</taxon>
        <taxon>Agrocybe</taxon>
    </lineage>
</organism>
<dbReference type="InterPro" id="IPR032675">
    <property type="entry name" value="LRR_dom_sf"/>
</dbReference>
<gene>
    <name evidence="1" type="ORF">D9613_003743</name>
</gene>
<dbReference type="SUPFAM" id="SSF52047">
    <property type="entry name" value="RNI-like"/>
    <property type="match status" value="1"/>
</dbReference>
<reference evidence="1 2" key="1">
    <citation type="submission" date="2019-12" db="EMBL/GenBank/DDBJ databases">
        <authorList>
            <person name="Floudas D."/>
            <person name="Bentzer J."/>
            <person name="Ahren D."/>
            <person name="Johansson T."/>
            <person name="Persson P."/>
            <person name="Tunlid A."/>
        </authorList>
    </citation>
    <scope>NUCLEOTIDE SEQUENCE [LARGE SCALE GENOMIC DNA]</scope>
    <source>
        <strain evidence="1 2">CBS 102.39</strain>
    </source>
</reference>